<accession>A0A5D2H243</accession>
<reference evidence="1 2" key="1">
    <citation type="submission" date="2019-06" db="EMBL/GenBank/DDBJ databases">
        <title>WGS assembly of Gossypium darwinii.</title>
        <authorList>
            <person name="Chen Z.J."/>
            <person name="Sreedasyam A."/>
            <person name="Ando A."/>
            <person name="Song Q."/>
            <person name="De L."/>
            <person name="Hulse-Kemp A."/>
            <person name="Ding M."/>
            <person name="Ye W."/>
            <person name="Kirkbride R."/>
            <person name="Jenkins J."/>
            <person name="Plott C."/>
            <person name="Lovell J."/>
            <person name="Lin Y.-M."/>
            <person name="Vaughn R."/>
            <person name="Liu B."/>
            <person name="Li W."/>
            <person name="Simpson S."/>
            <person name="Scheffler B."/>
            <person name="Saski C."/>
            <person name="Grover C."/>
            <person name="Hu G."/>
            <person name="Conover J."/>
            <person name="Carlson J."/>
            <person name="Shu S."/>
            <person name="Boston L."/>
            <person name="Williams M."/>
            <person name="Peterson D."/>
            <person name="Mcgee K."/>
            <person name="Jones D."/>
            <person name="Wendel J."/>
            <person name="Stelly D."/>
            <person name="Grimwood J."/>
            <person name="Schmutz J."/>
        </authorList>
    </citation>
    <scope>NUCLEOTIDE SEQUENCE [LARGE SCALE GENOMIC DNA]</scope>
    <source>
        <strain evidence="1">1808015.09</strain>
    </source>
</reference>
<name>A0A5D2H243_GOSDA</name>
<dbReference type="AlphaFoldDB" id="A0A5D2H243"/>
<dbReference type="EMBL" id="CM017690">
    <property type="protein sequence ID" value="TYH24038.1"/>
    <property type="molecule type" value="Genomic_DNA"/>
</dbReference>
<dbReference type="Proteomes" id="UP000323506">
    <property type="component" value="Chromosome A03"/>
</dbReference>
<proteinExistence type="predicted"/>
<evidence type="ECO:0000313" key="2">
    <source>
        <dbReference type="Proteomes" id="UP000323506"/>
    </source>
</evidence>
<evidence type="ECO:0000313" key="1">
    <source>
        <dbReference type="EMBL" id="TYH24038.1"/>
    </source>
</evidence>
<sequence length="51" mass="5868">MKPSFASRIPIDTQLLPHLYGIGRASTCMRTSLYRRSTLQTDCISYKPFNM</sequence>
<keyword evidence="2" id="KW-1185">Reference proteome</keyword>
<organism evidence="1 2">
    <name type="scientific">Gossypium darwinii</name>
    <name type="common">Darwin's cotton</name>
    <name type="synonym">Gossypium barbadense var. darwinii</name>
    <dbReference type="NCBI Taxonomy" id="34276"/>
    <lineage>
        <taxon>Eukaryota</taxon>
        <taxon>Viridiplantae</taxon>
        <taxon>Streptophyta</taxon>
        <taxon>Embryophyta</taxon>
        <taxon>Tracheophyta</taxon>
        <taxon>Spermatophyta</taxon>
        <taxon>Magnoliopsida</taxon>
        <taxon>eudicotyledons</taxon>
        <taxon>Gunneridae</taxon>
        <taxon>Pentapetalae</taxon>
        <taxon>rosids</taxon>
        <taxon>malvids</taxon>
        <taxon>Malvales</taxon>
        <taxon>Malvaceae</taxon>
        <taxon>Malvoideae</taxon>
        <taxon>Gossypium</taxon>
    </lineage>
</organism>
<gene>
    <name evidence="1" type="ORF">ES288_A03G059900v1</name>
</gene>
<protein>
    <submittedName>
        <fullName evidence="1">Uncharacterized protein</fullName>
    </submittedName>
</protein>